<feature type="region of interest" description="Disordered" evidence="2">
    <location>
        <begin position="1"/>
        <end position="101"/>
    </location>
</feature>
<proteinExistence type="predicted"/>
<protein>
    <submittedName>
        <fullName evidence="4">Coiled-coil domain-containing protein 137</fullName>
    </submittedName>
</protein>
<dbReference type="PANTHER" id="PTHR21838">
    <property type="entry name" value="COILED-COIL DOMAIN-CONTAINING PROTEIN 137"/>
    <property type="match status" value="1"/>
</dbReference>
<sequence>MAKNKQTTKPESSNQAQKKENHQRGKKKQRKDVKPRQEEHLQQIPFRLREIMKSKERMKLGSSKIKKMRKAAMGNLQGGQQKEGDIPVPHFRRGKTESEGAYLRRMSRETEHVLFLTNNQVERQPELETGNQESVKEKQKSEKKKEHDKGRLQKLHKRKTEKREEKEEKEFFTDEVQFGEVAMAPPSLSAKPKKAPVKPQGAPKGLLLNSLLGQTTLSTAKPSIARQRIIEEERERVVQVYRNLKKQKLEQQEQRNNAKNKLKTQ</sequence>
<feature type="coiled-coil region" evidence="1">
    <location>
        <begin position="230"/>
        <end position="261"/>
    </location>
</feature>
<accession>A0A6J2WPL2</accession>
<dbReference type="GO" id="GO:0005634">
    <property type="term" value="C:nucleus"/>
    <property type="evidence" value="ECO:0007669"/>
    <property type="project" value="TreeGrafter"/>
</dbReference>
<gene>
    <name evidence="4" type="primary">ccdc137</name>
</gene>
<keyword evidence="1" id="KW-0175">Coiled coil</keyword>
<dbReference type="RefSeq" id="XP_030646639.1">
    <property type="nucleotide sequence ID" value="XM_030790779.1"/>
</dbReference>
<dbReference type="PANTHER" id="PTHR21838:SF2">
    <property type="entry name" value="COILED-COIL DOMAIN-CONTAINING PROTEIN 137"/>
    <property type="match status" value="1"/>
</dbReference>
<evidence type="ECO:0000256" key="2">
    <source>
        <dbReference type="SAM" id="MobiDB-lite"/>
    </source>
</evidence>
<keyword evidence="3" id="KW-1185">Reference proteome</keyword>
<feature type="compositionally biased region" description="Basic and acidic residues" evidence="2">
    <location>
        <begin position="161"/>
        <end position="170"/>
    </location>
</feature>
<evidence type="ECO:0000313" key="4">
    <source>
        <dbReference type="RefSeq" id="XP_030646639.1"/>
    </source>
</evidence>
<feature type="compositionally biased region" description="Basic and acidic residues" evidence="2">
    <location>
        <begin position="134"/>
        <end position="151"/>
    </location>
</feature>
<name>A0A6J2WPL2_CHACN</name>
<dbReference type="OrthoDB" id="5876637at2759"/>
<evidence type="ECO:0000313" key="3">
    <source>
        <dbReference type="Proteomes" id="UP000504632"/>
    </source>
</evidence>
<feature type="region of interest" description="Disordered" evidence="2">
    <location>
        <begin position="115"/>
        <end position="170"/>
    </location>
</feature>
<dbReference type="AlphaFoldDB" id="A0A6J2WPL2"/>
<feature type="compositionally biased region" description="Polar residues" evidence="2">
    <location>
        <begin position="1"/>
        <end position="16"/>
    </location>
</feature>
<evidence type="ECO:0000256" key="1">
    <source>
        <dbReference type="SAM" id="Coils"/>
    </source>
</evidence>
<organism evidence="3 4">
    <name type="scientific">Chanos chanos</name>
    <name type="common">Milkfish</name>
    <name type="synonym">Mugil chanos</name>
    <dbReference type="NCBI Taxonomy" id="29144"/>
    <lineage>
        <taxon>Eukaryota</taxon>
        <taxon>Metazoa</taxon>
        <taxon>Chordata</taxon>
        <taxon>Craniata</taxon>
        <taxon>Vertebrata</taxon>
        <taxon>Euteleostomi</taxon>
        <taxon>Actinopterygii</taxon>
        <taxon>Neopterygii</taxon>
        <taxon>Teleostei</taxon>
        <taxon>Ostariophysi</taxon>
        <taxon>Gonorynchiformes</taxon>
        <taxon>Chanidae</taxon>
        <taxon>Chanos</taxon>
    </lineage>
</organism>
<dbReference type="GeneID" id="115826851"/>
<dbReference type="CTD" id="339230"/>
<feature type="compositionally biased region" description="Basic and acidic residues" evidence="2">
    <location>
        <begin position="32"/>
        <end position="59"/>
    </location>
</feature>
<dbReference type="InterPro" id="IPR026680">
    <property type="entry name" value="CCDC137"/>
</dbReference>
<reference evidence="4" key="1">
    <citation type="submission" date="2025-08" db="UniProtKB">
        <authorList>
            <consortium name="RefSeq"/>
        </authorList>
    </citation>
    <scope>IDENTIFICATION</scope>
</reference>
<dbReference type="InParanoid" id="A0A6J2WPL2"/>
<dbReference type="Proteomes" id="UP000504632">
    <property type="component" value="Chromosome 13"/>
</dbReference>